<reference evidence="2" key="1">
    <citation type="submission" date="2013-04" db="UniProtKB">
        <authorList>
            <consortium name="EnsemblPlants"/>
        </authorList>
    </citation>
    <scope>IDENTIFICATION</scope>
</reference>
<dbReference type="HOGENOM" id="CLU_2337008_0_0_1"/>
<keyword evidence="3" id="KW-1185">Reference proteome</keyword>
<accession>J3LBE1</accession>
<dbReference type="EnsemblPlants" id="OB02G19580.1">
    <property type="protein sequence ID" value="OB02G19580.1"/>
    <property type="gene ID" value="OB02G19580"/>
</dbReference>
<protein>
    <submittedName>
        <fullName evidence="2">Uncharacterized protein</fullName>
    </submittedName>
</protein>
<keyword evidence="1" id="KW-0472">Membrane</keyword>
<organism evidence="2">
    <name type="scientific">Oryza brachyantha</name>
    <name type="common">malo sina</name>
    <dbReference type="NCBI Taxonomy" id="4533"/>
    <lineage>
        <taxon>Eukaryota</taxon>
        <taxon>Viridiplantae</taxon>
        <taxon>Streptophyta</taxon>
        <taxon>Embryophyta</taxon>
        <taxon>Tracheophyta</taxon>
        <taxon>Spermatophyta</taxon>
        <taxon>Magnoliopsida</taxon>
        <taxon>Liliopsida</taxon>
        <taxon>Poales</taxon>
        <taxon>Poaceae</taxon>
        <taxon>BOP clade</taxon>
        <taxon>Oryzoideae</taxon>
        <taxon>Oryzeae</taxon>
        <taxon>Oryzinae</taxon>
        <taxon>Oryza</taxon>
    </lineage>
</organism>
<dbReference type="AlphaFoldDB" id="J3LBE1"/>
<feature type="transmembrane region" description="Helical" evidence="1">
    <location>
        <begin position="12"/>
        <end position="32"/>
    </location>
</feature>
<dbReference type="Proteomes" id="UP000006038">
    <property type="component" value="Unassembled WGS sequence"/>
</dbReference>
<evidence type="ECO:0000313" key="3">
    <source>
        <dbReference type="Proteomes" id="UP000006038"/>
    </source>
</evidence>
<proteinExistence type="predicted"/>
<keyword evidence="1" id="KW-1133">Transmembrane helix</keyword>
<dbReference type="Gramene" id="OB02G19580.1">
    <property type="protein sequence ID" value="OB02G19580.1"/>
    <property type="gene ID" value="OB02G19580"/>
</dbReference>
<name>J3LBE1_ORYBR</name>
<feature type="transmembrane region" description="Helical" evidence="1">
    <location>
        <begin position="53"/>
        <end position="79"/>
    </location>
</feature>
<evidence type="ECO:0000313" key="2">
    <source>
        <dbReference type="EnsemblPlants" id="OB02G19580.1"/>
    </source>
</evidence>
<sequence length="98" mass="11344">MSHNILLGLLSYIKYAQGTSLYFLIFFVLCAHKILRAGTYTFHEIFLSNTMHLVCAISFSLTWYLSLSIIFSCSLYPIVTFHNHEYKAFIHINEKSSV</sequence>
<evidence type="ECO:0000256" key="1">
    <source>
        <dbReference type="SAM" id="Phobius"/>
    </source>
</evidence>
<keyword evidence="1" id="KW-0812">Transmembrane</keyword>